<sequence>MSLEEDGDELQDLMPKIMEDLKIFEGRVVFNKNEENYAQKALEDLIEATKDRPDLLLNWIDEIFECMYKILKNQNFNERTRFLATEIVAQIFSNFREPEAVPYHTGRFISQIFSMLKAIDDYPAWDEKKLEKNWSLHFQGKKRLARFAPAMGGQFLLKKFSAMFESHYNSDEWQSRHAAVVSNVIIACACSKELINKLDLVVEPAMKAVEDAHFHVRWAALNAIEEFSKKLNPGFQHQYYNQVLPPLIKASNYFQNPRIQLQAVKALSYFAQHCNSDLLTPYIDEIVNMLLRCLQRGPQVLNEAALMGLASLAASLKDSFQEYYGTVMPYMKVIMMKAAEGSNFTLLAQSVDCITLVGLSVEKEMINDYFQMVLQLLISSKASKIGTGHPMRNQLLKAWGSLCKCLGQDFQPYLGVAIPLLLQSAQLASHVTSLKVSESKHSFESIVTLQDQISEIKSEVLEEKATACKVLCICADELKEGFNLWTDEEKLTEIQVRILESLNECMEISGPTLNTEQTNYFLHIIMEIIKTCSALLGSQVENEQTEKIHNKAFGCLTTFTKAYKTSLSQFFDQLLSCMAYMWENDRKAEERRTALHIFSDVAEKCQEEALRYCENSLQFLFDACCEKNPEVQQTVAQGIGVSAEFGGSIFKSHIKEALAGLNAIMRDQETLHLDYLLAHDAAVSALGKICLCHYERLDEVFGIWLSHLPIVNDLDEAKVAHDRLCSMVEKFKEELISRNDTHLSKIFEVFAEILWVADDLATEATFKQVIELLKHFKSKLPPDTWTSIISSLIPSRAKILQHLMSS</sequence>
<dbReference type="Pfam" id="PF25574">
    <property type="entry name" value="TPR_IMB1"/>
    <property type="match status" value="1"/>
</dbReference>
<evidence type="ECO:0000256" key="2">
    <source>
        <dbReference type="ARBA" id="ARBA00022448"/>
    </source>
</evidence>
<feature type="domain" description="Importin subunit beta-1/Transportin-1-like TPR repeats" evidence="6">
    <location>
        <begin position="282"/>
        <end position="430"/>
    </location>
</feature>
<keyword evidence="5" id="KW-0653">Protein transport</keyword>
<evidence type="ECO:0000256" key="5">
    <source>
        <dbReference type="ARBA" id="ARBA00022927"/>
    </source>
</evidence>
<protein>
    <recommendedName>
        <fullName evidence="6">Importin subunit beta-1/Transportin-1-like TPR repeats domain-containing protein</fullName>
    </recommendedName>
</protein>
<comment type="subcellular location">
    <subcellularLocation>
        <location evidence="1">Cytoplasm</location>
    </subcellularLocation>
</comment>
<keyword evidence="2" id="KW-0813">Transport</keyword>
<evidence type="ECO:0000313" key="7">
    <source>
        <dbReference type="EMBL" id="KAJ9177667.1"/>
    </source>
</evidence>
<keyword evidence="8" id="KW-1185">Reference proteome</keyword>
<keyword evidence="4" id="KW-0677">Repeat</keyword>
<evidence type="ECO:0000259" key="6">
    <source>
        <dbReference type="Pfam" id="PF25574"/>
    </source>
</evidence>
<accession>A0ABQ9MBK2</accession>
<dbReference type="Proteomes" id="UP001174677">
    <property type="component" value="Chromosome 7"/>
</dbReference>
<reference evidence="7" key="1">
    <citation type="journal article" date="2023" name="Plant Biotechnol. J.">
        <title>Chromosome-level wild Hevea brasiliensis genome provides new tools for genomic-assisted breeding and valuable loci to elevate rubber yield.</title>
        <authorList>
            <person name="Cheng H."/>
            <person name="Song X."/>
            <person name="Hu Y."/>
            <person name="Wu T."/>
            <person name="Yang Q."/>
            <person name="An Z."/>
            <person name="Feng S."/>
            <person name="Deng Z."/>
            <person name="Wu W."/>
            <person name="Zeng X."/>
            <person name="Tu M."/>
            <person name="Wang X."/>
            <person name="Huang H."/>
        </authorList>
    </citation>
    <scope>NUCLEOTIDE SEQUENCE</scope>
    <source>
        <strain evidence="7">MT/VB/25A 57/8</strain>
    </source>
</reference>
<dbReference type="InterPro" id="IPR058584">
    <property type="entry name" value="IMB1_TNPO1-like_TPR"/>
</dbReference>
<dbReference type="PANTHER" id="PTHR10527">
    <property type="entry name" value="IMPORTIN BETA"/>
    <property type="match status" value="1"/>
</dbReference>
<gene>
    <name evidence="7" type="ORF">P3X46_012859</name>
</gene>
<evidence type="ECO:0000256" key="3">
    <source>
        <dbReference type="ARBA" id="ARBA00022490"/>
    </source>
</evidence>
<evidence type="ECO:0000256" key="1">
    <source>
        <dbReference type="ARBA" id="ARBA00004496"/>
    </source>
</evidence>
<evidence type="ECO:0000256" key="4">
    <source>
        <dbReference type="ARBA" id="ARBA00022737"/>
    </source>
</evidence>
<dbReference type="Gene3D" id="1.25.10.10">
    <property type="entry name" value="Leucine-rich Repeat Variant"/>
    <property type="match status" value="1"/>
</dbReference>
<dbReference type="InterPro" id="IPR011989">
    <property type="entry name" value="ARM-like"/>
</dbReference>
<keyword evidence="3" id="KW-0963">Cytoplasm</keyword>
<evidence type="ECO:0000313" key="8">
    <source>
        <dbReference type="Proteomes" id="UP001174677"/>
    </source>
</evidence>
<comment type="caution">
    <text evidence="7">The sequence shown here is derived from an EMBL/GenBank/DDBJ whole genome shotgun (WGS) entry which is preliminary data.</text>
</comment>
<dbReference type="InterPro" id="IPR016024">
    <property type="entry name" value="ARM-type_fold"/>
</dbReference>
<dbReference type="SUPFAM" id="SSF48371">
    <property type="entry name" value="ARM repeat"/>
    <property type="match status" value="1"/>
</dbReference>
<name>A0ABQ9MBK2_HEVBR</name>
<proteinExistence type="predicted"/>
<dbReference type="EMBL" id="JARPOI010000007">
    <property type="protein sequence ID" value="KAJ9177667.1"/>
    <property type="molecule type" value="Genomic_DNA"/>
</dbReference>
<dbReference type="InterPro" id="IPR040122">
    <property type="entry name" value="Importin_beta"/>
</dbReference>
<organism evidence="7 8">
    <name type="scientific">Hevea brasiliensis</name>
    <name type="common">Para rubber tree</name>
    <name type="synonym">Siphonia brasiliensis</name>
    <dbReference type="NCBI Taxonomy" id="3981"/>
    <lineage>
        <taxon>Eukaryota</taxon>
        <taxon>Viridiplantae</taxon>
        <taxon>Streptophyta</taxon>
        <taxon>Embryophyta</taxon>
        <taxon>Tracheophyta</taxon>
        <taxon>Spermatophyta</taxon>
        <taxon>Magnoliopsida</taxon>
        <taxon>eudicotyledons</taxon>
        <taxon>Gunneridae</taxon>
        <taxon>Pentapetalae</taxon>
        <taxon>rosids</taxon>
        <taxon>fabids</taxon>
        <taxon>Malpighiales</taxon>
        <taxon>Euphorbiaceae</taxon>
        <taxon>Crotonoideae</taxon>
        <taxon>Micrandreae</taxon>
        <taxon>Hevea</taxon>
    </lineage>
</organism>